<comment type="caution">
    <text evidence="2">The sequence shown here is derived from an EMBL/GenBank/DDBJ whole genome shotgun (WGS) entry which is preliminary data.</text>
</comment>
<accession>A0A8H7ZUE3</accession>
<dbReference type="Proteomes" id="UP000673691">
    <property type="component" value="Unassembled WGS sequence"/>
</dbReference>
<evidence type="ECO:0000313" key="2">
    <source>
        <dbReference type="EMBL" id="KAG5459495.1"/>
    </source>
</evidence>
<feature type="non-terminal residue" evidence="2">
    <location>
        <position position="1"/>
    </location>
</feature>
<sequence>ATVRRGAVLHATTAVRPATTTNPPGVRHLLHTRGPRAMTAGFTCPHTADRHPTETASATSAVEHPGIMTFGEGDYHHHYHNLDSKSSAKMDYDSAYSVMMEKGAVAAGRTGVAAGARAGTVTVRIAACRAQQRTVARAAGDHSARRSERRFWARNSGTRSRAKLPAVKERKENWRVRQRQ</sequence>
<reference evidence="2 3" key="1">
    <citation type="journal article" name="Sci. Rep.">
        <title>Genome-scale phylogenetic analyses confirm Olpidium as the closest living zoosporic fungus to the non-flagellated, terrestrial fungi.</title>
        <authorList>
            <person name="Chang Y."/>
            <person name="Rochon D."/>
            <person name="Sekimoto S."/>
            <person name="Wang Y."/>
            <person name="Chovatia M."/>
            <person name="Sandor L."/>
            <person name="Salamov A."/>
            <person name="Grigoriev I.V."/>
            <person name="Stajich J.E."/>
            <person name="Spatafora J.W."/>
        </authorList>
    </citation>
    <scope>NUCLEOTIDE SEQUENCE [LARGE SCALE GENOMIC DNA]</scope>
    <source>
        <strain evidence="2">S191</strain>
    </source>
</reference>
<evidence type="ECO:0000256" key="1">
    <source>
        <dbReference type="SAM" id="MobiDB-lite"/>
    </source>
</evidence>
<keyword evidence="3" id="KW-1185">Reference proteome</keyword>
<dbReference type="EMBL" id="JAEFCI010006746">
    <property type="protein sequence ID" value="KAG5459495.1"/>
    <property type="molecule type" value="Genomic_DNA"/>
</dbReference>
<proteinExistence type="predicted"/>
<organism evidence="2 3">
    <name type="scientific">Olpidium bornovanus</name>
    <dbReference type="NCBI Taxonomy" id="278681"/>
    <lineage>
        <taxon>Eukaryota</taxon>
        <taxon>Fungi</taxon>
        <taxon>Fungi incertae sedis</taxon>
        <taxon>Olpidiomycota</taxon>
        <taxon>Olpidiomycotina</taxon>
        <taxon>Olpidiomycetes</taxon>
        <taxon>Olpidiales</taxon>
        <taxon>Olpidiaceae</taxon>
        <taxon>Olpidium</taxon>
    </lineage>
</organism>
<gene>
    <name evidence="2" type="ORF">BJ554DRAFT_96</name>
</gene>
<dbReference type="AlphaFoldDB" id="A0A8H7ZUE3"/>
<protein>
    <submittedName>
        <fullName evidence="2">Uncharacterized protein</fullName>
    </submittedName>
</protein>
<evidence type="ECO:0000313" key="3">
    <source>
        <dbReference type="Proteomes" id="UP000673691"/>
    </source>
</evidence>
<feature type="compositionally biased region" description="Basic and acidic residues" evidence="1">
    <location>
        <begin position="139"/>
        <end position="151"/>
    </location>
</feature>
<feature type="compositionally biased region" description="Basic and acidic residues" evidence="1">
    <location>
        <begin position="166"/>
        <end position="180"/>
    </location>
</feature>
<feature type="region of interest" description="Disordered" evidence="1">
    <location>
        <begin position="138"/>
        <end position="180"/>
    </location>
</feature>
<name>A0A8H7ZUE3_9FUNG</name>